<dbReference type="EMBL" id="CP133621">
    <property type="protein sequence ID" value="WMV51625.1"/>
    <property type="molecule type" value="Genomic_DNA"/>
</dbReference>
<keyword evidence="6" id="KW-1185">Reference proteome</keyword>
<dbReference type="GO" id="GO:0008843">
    <property type="term" value="F:endochitinase activity"/>
    <property type="evidence" value="ECO:0007669"/>
    <property type="project" value="UniProtKB-EC"/>
</dbReference>
<dbReference type="GO" id="GO:0006952">
    <property type="term" value="P:defense response"/>
    <property type="evidence" value="ECO:0007669"/>
    <property type="project" value="UniProtKB-KW"/>
</dbReference>
<sequence length="168" mass="18887">MFDQMLNHRNDNACQGKNNFYSYNAFITALKSFHGFGTTGDATAHKREIVAFFAQTSHETTGGWPTALDGPYAWGYCFLREQGSPSNYYTPSSQWPCAPGRKYFGRGPIQILHWMTPQSPKPSCHDVITRRWQPSNADQAANRLPGFGVITNIINGRLECGHVNDNRI</sequence>
<evidence type="ECO:0000256" key="2">
    <source>
        <dbReference type="ARBA" id="ARBA00022821"/>
    </source>
</evidence>
<proteinExistence type="predicted"/>
<keyword evidence="3" id="KW-0624">Polysaccharide degradation</keyword>
<dbReference type="InterPro" id="IPR023346">
    <property type="entry name" value="Lysozyme-like_dom_sf"/>
</dbReference>
<dbReference type="CDD" id="cd00325">
    <property type="entry name" value="chitinase_GH19"/>
    <property type="match status" value="1"/>
</dbReference>
<feature type="domain" description="Glycoside hydrolase family 19 catalytic" evidence="4">
    <location>
        <begin position="14"/>
        <end position="37"/>
    </location>
</feature>
<evidence type="ECO:0000259" key="4">
    <source>
        <dbReference type="PROSITE" id="PS00773"/>
    </source>
</evidence>
<gene>
    <name evidence="5" type="ORF">MTR67_045010</name>
</gene>
<dbReference type="AlphaFoldDB" id="A0AAF0URW5"/>
<dbReference type="SUPFAM" id="SSF53955">
    <property type="entry name" value="Lysozyme-like"/>
    <property type="match status" value="1"/>
</dbReference>
<evidence type="ECO:0000256" key="3">
    <source>
        <dbReference type="ARBA" id="ARBA00023024"/>
    </source>
</evidence>
<name>A0AAF0URW5_SOLVR</name>
<keyword evidence="2" id="KW-0611">Plant defense</keyword>
<keyword evidence="3" id="KW-0119">Carbohydrate metabolism</keyword>
<comment type="function">
    <text evidence="1">Defense against chitin-containing fungal pathogens.</text>
</comment>
<accession>A0AAF0URW5</accession>
<evidence type="ECO:0000256" key="1">
    <source>
        <dbReference type="ARBA" id="ARBA00003102"/>
    </source>
</evidence>
<dbReference type="Proteomes" id="UP001234989">
    <property type="component" value="Chromosome 10"/>
</dbReference>
<dbReference type="PANTHER" id="PTHR22595">
    <property type="entry name" value="CHITINASE-RELATED"/>
    <property type="match status" value="1"/>
</dbReference>
<dbReference type="InterPro" id="IPR000726">
    <property type="entry name" value="Glyco_hydro_19_cat"/>
</dbReference>
<dbReference type="Gene3D" id="1.10.530.10">
    <property type="match status" value="2"/>
</dbReference>
<dbReference type="GO" id="GO:0006032">
    <property type="term" value="P:chitin catabolic process"/>
    <property type="evidence" value="ECO:0007669"/>
    <property type="project" value="UniProtKB-KW"/>
</dbReference>
<keyword evidence="3" id="KW-0146">Chitin degradation</keyword>
<evidence type="ECO:0000313" key="6">
    <source>
        <dbReference type="Proteomes" id="UP001234989"/>
    </source>
</evidence>
<dbReference type="Pfam" id="PF00182">
    <property type="entry name" value="Glyco_hydro_19"/>
    <property type="match status" value="1"/>
</dbReference>
<protein>
    <recommendedName>
        <fullName evidence="4">Glycoside hydrolase family 19 catalytic domain-containing protein</fullName>
    </recommendedName>
</protein>
<dbReference type="PANTHER" id="PTHR22595:SF198">
    <property type="entry name" value="CHITIN-BINDING TYPE-1 DOMAIN-CONTAINING PROTEIN"/>
    <property type="match status" value="1"/>
</dbReference>
<dbReference type="GO" id="GO:0000272">
    <property type="term" value="P:polysaccharide catabolic process"/>
    <property type="evidence" value="ECO:0007669"/>
    <property type="project" value="UniProtKB-KW"/>
</dbReference>
<dbReference type="GO" id="GO:0016998">
    <property type="term" value="P:cell wall macromolecule catabolic process"/>
    <property type="evidence" value="ECO:0007669"/>
    <property type="project" value="InterPro"/>
</dbReference>
<organism evidence="5 6">
    <name type="scientific">Solanum verrucosum</name>
    <dbReference type="NCBI Taxonomy" id="315347"/>
    <lineage>
        <taxon>Eukaryota</taxon>
        <taxon>Viridiplantae</taxon>
        <taxon>Streptophyta</taxon>
        <taxon>Embryophyta</taxon>
        <taxon>Tracheophyta</taxon>
        <taxon>Spermatophyta</taxon>
        <taxon>Magnoliopsida</taxon>
        <taxon>eudicotyledons</taxon>
        <taxon>Gunneridae</taxon>
        <taxon>Pentapetalae</taxon>
        <taxon>asterids</taxon>
        <taxon>lamiids</taxon>
        <taxon>Solanales</taxon>
        <taxon>Solanaceae</taxon>
        <taxon>Solanoideae</taxon>
        <taxon>Solaneae</taxon>
        <taxon>Solanum</taxon>
    </lineage>
</organism>
<dbReference type="PROSITE" id="PS00773">
    <property type="entry name" value="CHITINASE_19_1"/>
    <property type="match status" value="1"/>
</dbReference>
<evidence type="ECO:0000313" key="5">
    <source>
        <dbReference type="EMBL" id="WMV51625.1"/>
    </source>
</evidence>
<reference evidence="5" key="1">
    <citation type="submission" date="2023-08" db="EMBL/GenBank/DDBJ databases">
        <title>A de novo genome assembly of Solanum verrucosum Schlechtendal, a Mexican diploid species geographically isolated from the other diploid A-genome species in potato relatives.</title>
        <authorList>
            <person name="Hosaka K."/>
        </authorList>
    </citation>
    <scope>NUCLEOTIDE SEQUENCE</scope>
    <source>
        <tissue evidence="5">Young leaves</tissue>
    </source>
</reference>